<organism evidence="1 2">
    <name type="scientific">Nepenthes gracilis</name>
    <name type="common">Slender pitcher plant</name>
    <dbReference type="NCBI Taxonomy" id="150966"/>
    <lineage>
        <taxon>Eukaryota</taxon>
        <taxon>Viridiplantae</taxon>
        <taxon>Streptophyta</taxon>
        <taxon>Embryophyta</taxon>
        <taxon>Tracheophyta</taxon>
        <taxon>Spermatophyta</taxon>
        <taxon>Magnoliopsida</taxon>
        <taxon>eudicotyledons</taxon>
        <taxon>Gunneridae</taxon>
        <taxon>Pentapetalae</taxon>
        <taxon>Caryophyllales</taxon>
        <taxon>Nepenthaceae</taxon>
        <taxon>Nepenthes</taxon>
    </lineage>
</organism>
<dbReference type="AlphaFoldDB" id="A0AAD3SB68"/>
<keyword evidence="2" id="KW-1185">Reference proteome</keyword>
<reference evidence="1" key="1">
    <citation type="submission" date="2023-05" db="EMBL/GenBank/DDBJ databases">
        <title>Nepenthes gracilis genome sequencing.</title>
        <authorList>
            <person name="Fukushima K."/>
        </authorList>
    </citation>
    <scope>NUCLEOTIDE SEQUENCE</scope>
    <source>
        <strain evidence="1">SING2019-196</strain>
    </source>
</reference>
<comment type="caution">
    <text evidence="1">The sequence shown here is derived from an EMBL/GenBank/DDBJ whole genome shotgun (WGS) entry which is preliminary data.</text>
</comment>
<protein>
    <submittedName>
        <fullName evidence="1">Uncharacterized protein</fullName>
    </submittedName>
</protein>
<sequence>MPSHLIDSVPIQTTYAACSVSAGDVSEDDGTLSGSMNDEPANVVTNTDHPVLDVGAPFVANLAAGSPHRPLTSTGVDGVAISDEFGLIPGVDGSTPESIAQIARKYSLIDVVDGLLKKAPSEFQDVRSIPLSGCPVKGSEASVAEAVQPCDLGRGLVHALPNVDPCAGDPLAHAIPAFSDDNGILQCPDLHLPCCSKATCVPVGPSSGNVAAVQGFSPCNPSSMDPTGLANRSILSPVPVTGCSYVNSEPLVIVTMDSGSGVGPAKSFANPVAATDVGGAVKPFYAVVTVLPLVIDTL</sequence>
<proteinExistence type="predicted"/>
<accession>A0AAD3SB68</accession>
<gene>
    <name evidence="1" type="ORF">Nepgr_009376</name>
</gene>
<evidence type="ECO:0000313" key="2">
    <source>
        <dbReference type="Proteomes" id="UP001279734"/>
    </source>
</evidence>
<evidence type="ECO:0000313" key="1">
    <source>
        <dbReference type="EMBL" id="GMH07536.1"/>
    </source>
</evidence>
<name>A0AAD3SB68_NEPGR</name>
<dbReference type="Proteomes" id="UP001279734">
    <property type="component" value="Unassembled WGS sequence"/>
</dbReference>
<dbReference type="EMBL" id="BSYO01000007">
    <property type="protein sequence ID" value="GMH07536.1"/>
    <property type="molecule type" value="Genomic_DNA"/>
</dbReference>